<dbReference type="RefSeq" id="WP_211557804.1">
    <property type="nucleotide sequence ID" value="NZ_JAGVRK010000001.1"/>
</dbReference>
<dbReference type="Proteomes" id="UP000682403">
    <property type="component" value="Unassembled WGS sequence"/>
</dbReference>
<accession>A0ABS5LDT5</accession>
<proteinExistence type="predicted"/>
<organism evidence="1 2">
    <name type="scientific">Metabacillus flavus</name>
    <dbReference type="NCBI Taxonomy" id="2823519"/>
    <lineage>
        <taxon>Bacteria</taxon>
        <taxon>Bacillati</taxon>
        <taxon>Bacillota</taxon>
        <taxon>Bacilli</taxon>
        <taxon>Bacillales</taxon>
        <taxon>Bacillaceae</taxon>
        <taxon>Metabacillus</taxon>
    </lineage>
</organism>
<name>A0ABS5LDT5_9BACI</name>
<dbReference type="EMBL" id="JAGVRK010000001">
    <property type="protein sequence ID" value="MBS2968753.1"/>
    <property type="molecule type" value="Genomic_DNA"/>
</dbReference>
<reference evidence="1 2" key="1">
    <citation type="submission" date="2021-04" db="EMBL/GenBank/DDBJ databases">
        <title>Metabacillus sp. strain KIGAM252 whole genome sequence.</title>
        <authorList>
            <person name="Seo M.-J."/>
            <person name="Cho E.-S."/>
            <person name="Hwang C.Y."/>
            <person name="Yoon D.J."/>
        </authorList>
    </citation>
    <scope>NUCLEOTIDE SEQUENCE [LARGE SCALE GENOMIC DNA]</scope>
    <source>
        <strain evidence="1 2">KIGAM252</strain>
    </source>
</reference>
<protein>
    <submittedName>
        <fullName evidence="1">Uncharacterized protein</fullName>
    </submittedName>
</protein>
<evidence type="ECO:0000313" key="1">
    <source>
        <dbReference type="EMBL" id="MBS2968753.1"/>
    </source>
</evidence>
<comment type="caution">
    <text evidence="1">The sequence shown here is derived from an EMBL/GenBank/DDBJ whole genome shotgun (WGS) entry which is preliminary data.</text>
</comment>
<gene>
    <name evidence="1" type="ORF">J9317_08285</name>
</gene>
<sequence length="69" mass="8057">MLALHTEILAYNYNDMLTIWVKVTRKSKSYTAVAQHPIKRNKYARATHPVKEKAIEEAVRKVTMKKNND</sequence>
<evidence type="ECO:0000313" key="2">
    <source>
        <dbReference type="Proteomes" id="UP000682403"/>
    </source>
</evidence>
<keyword evidence="2" id="KW-1185">Reference proteome</keyword>